<gene>
    <name evidence="2" type="ORF">B0T25DRAFT_357176</name>
</gene>
<evidence type="ECO:0000313" key="3">
    <source>
        <dbReference type="Proteomes" id="UP001275084"/>
    </source>
</evidence>
<proteinExistence type="predicted"/>
<evidence type="ECO:0000256" key="1">
    <source>
        <dbReference type="SAM" id="MobiDB-lite"/>
    </source>
</evidence>
<reference evidence="2" key="1">
    <citation type="journal article" date="2023" name="Mol. Phylogenet. Evol.">
        <title>Genome-scale phylogeny and comparative genomics of the fungal order Sordariales.</title>
        <authorList>
            <person name="Hensen N."/>
            <person name="Bonometti L."/>
            <person name="Westerberg I."/>
            <person name="Brannstrom I.O."/>
            <person name="Guillou S."/>
            <person name="Cros-Aarteil S."/>
            <person name="Calhoun S."/>
            <person name="Haridas S."/>
            <person name="Kuo A."/>
            <person name="Mondo S."/>
            <person name="Pangilinan J."/>
            <person name="Riley R."/>
            <person name="LaButti K."/>
            <person name="Andreopoulos B."/>
            <person name="Lipzen A."/>
            <person name="Chen C."/>
            <person name="Yan M."/>
            <person name="Daum C."/>
            <person name="Ng V."/>
            <person name="Clum A."/>
            <person name="Steindorff A."/>
            <person name="Ohm R.A."/>
            <person name="Martin F."/>
            <person name="Silar P."/>
            <person name="Natvig D.O."/>
            <person name="Lalanne C."/>
            <person name="Gautier V."/>
            <person name="Ament-Velasquez S.L."/>
            <person name="Kruys A."/>
            <person name="Hutchinson M.I."/>
            <person name="Powell A.J."/>
            <person name="Barry K."/>
            <person name="Miller A.N."/>
            <person name="Grigoriev I.V."/>
            <person name="Debuchy R."/>
            <person name="Gladieux P."/>
            <person name="Hiltunen Thoren M."/>
            <person name="Johannesson H."/>
        </authorList>
    </citation>
    <scope>NUCLEOTIDE SEQUENCE</scope>
    <source>
        <strain evidence="2">CBS 955.72</strain>
    </source>
</reference>
<feature type="compositionally biased region" description="Basic residues" evidence="1">
    <location>
        <begin position="1"/>
        <end position="11"/>
    </location>
</feature>
<keyword evidence="3" id="KW-1185">Reference proteome</keyword>
<dbReference type="AlphaFoldDB" id="A0AAJ0H7J3"/>
<name>A0AAJ0H7J3_9PEZI</name>
<reference evidence="2" key="2">
    <citation type="submission" date="2023-06" db="EMBL/GenBank/DDBJ databases">
        <authorList>
            <consortium name="Lawrence Berkeley National Laboratory"/>
            <person name="Haridas S."/>
            <person name="Hensen N."/>
            <person name="Bonometti L."/>
            <person name="Westerberg I."/>
            <person name="Brannstrom I.O."/>
            <person name="Guillou S."/>
            <person name="Cros-Aarteil S."/>
            <person name="Calhoun S."/>
            <person name="Kuo A."/>
            <person name="Mondo S."/>
            <person name="Pangilinan J."/>
            <person name="Riley R."/>
            <person name="Labutti K."/>
            <person name="Andreopoulos B."/>
            <person name="Lipzen A."/>
            <person name="Chen C."/>
            <person name="Yanf M."/>
            <person name="Daum C."/>
            <person name="Ng V."/>
            <person name="Clum A."/>
            <person name="Steindorff A."/>
            <person name="Ohm R."/>
            <person name="Martin F."/>
            <person name="Silar P."/>
            <person name="Natvig D."/>
            <person name="Lalanne C."/>
            <person name="Gautier V."/>
            <person name="Ament-Velasquez S.L."/>
            <person name="Kruys A."/>
            <person name="Hutchinson M.I."/>
            <person name="Powell A.J."/>
            <person name="Barry K."/>
            <person name="Miller A.N."/>
            <person name="Grigoriev I.V."/>
            <person name="Debuchy R."/>
            <person name="Gladieux P."/>
            <person name="Thoren M.H."/>
            <person name="Johannesson H."/>
        </authorList>
    </citation>
    <scope>NUCLEOTIDE SEQUENCE</scope>
    <source>
        <strain evidence="2">CBS 955.72</strain>
    </source>
</reference>
<evidence type="ECO:0000313" key="2">
    <source>
        <dbReference type="EMBL" id="KAK3342019.1"/>
    </source>
</evidence>
<organism evidence="2 3">
    <name type="scientific">Lasiosphaeria hispida</name>
    <dbReference type="NCBI Taxonomy" id="260671"/>
    <lineage>
        <taxon>Eukaryota</taxon>
        <taxon>Fungi</taxon>
        <taxon>Dikarya</taxon>
        <taxon>Ascomycota</taxon>
        <taxon>Pezizomycotina</taxon>
        <taxon>Sordariomycetes</taxon>
        <taxon>Sordariomycetidae</taxon>
        <taxon>Sordariales</taxon>
        <taxon>Lasiosphaeriaceae</taxon>
        <taxon>Lasiosphaeria</taxon>
    </lineage>
</organism>
<dbReference type="EMBL" id="JAUIQD010000008">
    <property type="protein sequence ID" value="KAK3342019.1"/>
    <property type="molecule type" value="Genomic_DNA"/>
</dbReference>
<accession>A0AAJ0H7J3</accession>
<feature type="region of interest" description="Disordered" evidence="1">
    <location>
        <begin position="38"/>
        <end position="90"/>
    </location>
</feature>
<feature type="compositionally biased region" description="Basic and acidic residues" evidence="1">
    <location>
        <begin position="45"/>
        <end position="67"/>
    </location>
</feature>
<comment type="caution">
    <text evidence="2">The sequence shown here is derived from an EMBL/GenBank/DDBJ whole genome shotgun (WGS) entry which is preliminary data.</text>
</comment>
<sequence>MPSRMGIRHLFSRPPSKSSPWQANLPCVHSHTDGCTNHNPHHSQIHFDPHLLPKATRDTPSTRDMPENRPSPRSHRPRDPPQEVFSALPRTSSSGSLALLPQVHQTIPYSLAFYHVHGVMSQLRGGVRPQLSRLACGGTTGAGTRWVVTPVISRGTLMLEYALVFTVETGDWEVRACGHVRVGVRGGKVRFERRVMGRREEWYEAREVEAMCCERCYTDAGLRVRTVGNVVVLEVRINKDLGQGLHPDDPKWLAAAKGVDLKREATDFGRMRKRFQDLRTLEEERAGFDEAD</sequence>
<dbReference type="Proteomes" id="UP001275084">
    <property type="component" value="Unassembled WGS sequence"/>
</dbReference>
<feature type="region of interest" description="Disordered" evidence="1">
    <location>
        <begin position="1"/>
        <end position="25"/>
    </location>
</feature>
<protein>
    <submittedName>
        <fullName evidence="2">Uncharacterized protein</fullName>
    </submittedName>
</protein>